<dbReference type="Proteomes" id="UP000192656">
    <property type="component" value="Unassembled WGS sequence"/>
</dbReference>
<dbReference type="AlphaFoldDB" id="A0A1W2C0H9"/>
<organism evidence="1 2">
    <name type="scientific">Fulvimarina manganoxydans</name>
    <dbReference type="NCBI Taxonomy" id="937218"/>
    <lineage>
        <taxon>Bacteria</taxon>
        <taxon>Pseudomonadati</taxon>
        <taxon>Pseudomonadota</taxon>
        <taxon>Alphaproteobacteria</taxon>
        <taxon>Hyphomicrobiales</taxon>
        <taxon>Aurantimonadaceae</taxon>
        <taxon>Fulvimarina</taxon>
    </lineage>
</organism>
<keyword evidence="2" id="KW-1185">Reference proteome</keyword>
<evidence type="ECO:0008006" key="3">
    <source>
        <dbReference type="Google" id="ProtNLM"/>
    </source>
</evidence>
<name>A0A1W2C0H9_9HYPH</name>
<evidence type="ECO:0000313" key="2">
    <source>
        <dbReference type="Proteomes" id="UP000192656"/>
    </source>
</evidence>
<protein>
    <recommendedName>
        <fullName evidence="3">DUF3768 domain-containing protein</fullName>
    </recommendedName>
</protein>
<accession>A0A1W2C0H9</accession>
<reference evidence="1 2" key="1">
    <citation type="submission" date="2017-04" db="EMBL/GenBank/DDBJ databases">
        <authorList>
            <person name="Afonso C.L."/>
            <person name="Miller P.J."/>
            <person name="Scott M.A."/>
            <person name="Spackman E."/>
            <person name="Goraichik I."/>
            <person name="Dimitrov K.M."/>
            <person name="Suarez D.L."/>
            <person name="Swayne D.E."/>
        </authorList>
    </citation>
    <scope>NUCLEOTIDE SEQUENCE [LARGE SCALE GENOMIC DNA]</scope>
    <source>
        <strain evidence="1 2">CGMCC 1.10972</strain>
    </source>
</reference>
<dbReference type="Pfam" id="PF12599">
    <property type="entry name" value="DUF3768"/>
    <property type="match status" value="1"/>
</dbReference>
<dbReference type="STRING" id="937218.SAMN06297251_10870"/>
<sequence>MAQFQCTACGAIETLDHMIPDCCSSCGSSLVKLRRAEAIAAKNDAFRRNLFFLDQKEAPDGRMVVTQGIGNLGGALIALILRAVALQTTFPKDDDPYGEHDFGTVTIDDTTVFWKIDSYDAAYEFGSENPLDDAMTRRVLTAMLAEEY</sequence>
<evidence type="ECO:0000313" key="1">
    <source>
        <dbReference type="EMBL" id="SMC78660.1"/>
    </source>
</evidence>
<gene>
    <name evidence="1" type="ORF">SAMN06297251_10870</name>
</gene>
<proteinExistence type="predicted"/>
<dbReference type="InterPro" id="IPR022243">
    <property type="entry name" value="DUF3768"/>
</dbReference>
<dbReference type="EMBL" id="FWXR01000008">
    <property type="protein sequence ID" value="SMC78660.1"/>
    <property type="molecule type" value="Genomic_DNA"/>
</dbReference>